<dbReference type="RefSeq" id="WP_342302809.1">
    <property type="nucleotide sequence ID" value="NZ_JBCEWA010000004.1"/>
</dbReference>
<comment type="caution">
    <text evidence="1">The sequence shown here is derived from an EMBL/GenBank/DDBJ whole genome shotgun (WGS) entry which is preliminary data.</text>
</comment>
<protein>
    <submittedName>
        <fullName evidence="1">Uncharacterized protein</fullName>
    </submittedName>
</protein>
<keyword evidence="2" id="KW-1185">Reference proteome</keyword>
<gene>
    <name evidence="1" type="ORF">AAF454_06105</name>
</gene>
<proteinExistence type="predicted"/>
<name>A0ABU9LLI6_9BACL</name>
<accession>A0ABU9LLI6</accession>
<evidence type="ECO:0000313" key="1">
    <source>
        <dbReference type="EMBL" id="MEL5987985.1"/>
    </source>
</evidence>
<reference evidence="1 2" key="1">
    <citation type="submission" date="2024-04" db="EMBL/GenBank/DDBJ databases">
        <authorList>
            <person name="Wu Y.S."/>
            <person name="Zhang L."/>
        </authorList>
    </citation>
    <scope>NUCLEOTIDE SEQUENCE [LARGE SCALE GENOMIC DNA]</scope>
    <source>
        <strain evidence="1 2">KG-01</strain>
    </source>
</reference>
<organism evidence="1 2">
    <name type="scientific">Kurthia gibsonii</name>
    <dbReference type="NCBI Taxonomy" id="33946"/>
    <lineage>
        <taxon>Bacteria</taxon>
        <taxon>Bacillati</taxon>
        <taxon>Bacillota</taxon>
        <taxon>Bacilli</taxon>
        <taxon>Bacillales</taxon>
        <taxon>Caryophanaceae</taxon>
        <taxon>Kurthia</taxon>
    </lineage>
</organism>
<evidence type="ECO:0000313" key="2">
    <source>
        <dbReference type="Proteomes" id="UP001398420"/>
    </source>
</evidence>
<sequence>MLITVQKITEKEVESTIPFKYKEKLPYSYYIVFSNDSEKVNLEILSAIFDKLPHENLYFYMQIDLCMQENIFEYCNKNNLQLNHLFKTDFYIFVRVDIHNVEDLIKTFPLVDTITSKMGDITFFASLKNIEINSIESSKNWLFKKLDHFSIVLFVPDDTNCSFTIYSNDEFYRLDSLENSFSEIISEIIK</sequence>
<dbReference type="Proteomes" id="UP001398420">
    <property type="component" value="Unassembled WGS sequence"/>
</dbReference>
<dbReference type="EMBL" id="JBCEWA010000004">
    <property type="protein sequence ID" value="MEL5987985.1"/>
    <property type="molecule type" value="Genomic_DNA"/>
</dbReference>